<comment type="function">
    <text evidence="2">Acts both as a biotin--[acetyl-CoA-carboxylase] ligase and a repressor.</text>
</comment>
<keyword evidence="2" id="KW-0092">Biotin</keyword>
<dbReference type="InterPro" id="IPR008988">
    <property type="entry name" value="Transcriptional_repressor_C"/>
</dbReference>
<dbReference type="Gene3D" id="1.10.10.10">
    <property type="entry name" value="Winged helix-like DNA-binding domain superfamily/Winged helix DNA-binding domain"/>
    <property type="match status" value="1"/>
</dbReference>
<dbReference type="GO" id="GO:0004077">
    <property type="term" value="F:biotin--[biotin carboxyl-carrier protein] ligase activity"/>
    <property type="evidence" value="ECO:0007669"/>
    <property type="project" value="UniProtKB-UniRule"/>
</dbReference>
<evidence type="ECO:0000256" key="1">
    <source>
        <dbReference type="ARBA" id="ARBA00022598"/>
    </source>
</evidence>
<dbReference type="PANTHER" id="PTHR12835">
    <property type="entry name" value="BIOTIN PROTEIN LIGASE"/>
    <property type="match status" value="1"/>
</dbReference>
<protein>
    <recommendedName>
        <fullName evidence="2">Bifunctional ligase/repressor BirA</fullName>
    </recommendedName>
    <alternativeName>
        <fullName evidence="2">Biotin--[acetyl-CoA-carboxylase] ligase</fullName>
        <ecNumber evidence="2">6.3.4.15</ecNumber>
    </alternativeName>
    <alternativeName>
        <fullName evidence="2">Biotin--protein ligase</fullName>
    </alternativeName>
    <alternativeName>
        <fullName evidence="2">Biotin-[acetyl-CoA carboxylase] synthetase</fullName>
    </alternativeName>
</protein>
<dbReference type="Gene3D" id="3.30.930.10">
    <property type="entry name" value="Bira Bifunctional Protein, Domain 2"/>
    <property type="match status" value="1"/>
</dbReference>
<dbReference type="InterPro" id="IPR004408">
    <property type="entry name" value="Biotin_CoA_COase_ligase"/>
</dbReference>
<keyword evidence="6" id="KW-1185">Reference proteome</keyword>
<dbReference type="Proteomes" id="UP000460549">
    <property type="component" value="Unassembled WGS sequence"/>
</dbReference>
<keyword evidence="2" id="KW-0805">Transcription regulation</keyword>
<dbReference type="GO" id="GO:0006355">
    <property type="term" value="P:regulation of DNA-templated transcription"/>
    <property type="evidence" value="ECO:0007669"/>
    <property type="project" value="UniProtKB-UniRule"/>
</dbReference>
<feature type="domain" description="BPL/LPL catalytic" evidence="3">
    <location>
        <begin position="98"/>
        <end position="220"/>
    </location>
</feature>
<sequence length="326" mass="36691">MFCLSPILQMIYYLAMSTKEEVLKILENNRDRYISGEEMAELLKVSRASIWKGVKALCDSGYEIEGLTKKGYKLISDDIMSKETLEGLIKIPVFYYPEIDSTNTEAKRLLSSGVKAPFVVIAEVQTGGRGRRGRSFISNKWGTYYSLVIENDDSFNTESVTTRSCLGTADAIDSLGFNTKIKWVNDIYLNNKKCVGILTEGVISLEENRVSEVIIGIGVNYLTKVFPDELKDICISLYPNGNAPLTRSEFLALQIEKVLSSLHEENYIKRYREKCFVIGLDINVIKLDSIKKAKCLDVDDNAHLVVMYEDGEIEHISSGEVTIRPC</sequence>
<dbReference type="PANTHER" id="PTHR12835:SF5">
    <property type="entry name" value="BIOTIN--PROTEIN LIGASE"/>
    <property type="match status" value="1"/>
</dbReference>
<dbReference type="NCBIfam" id="TIGR00121">
    <property type="entry name" value="birA_ligase"/>
    <property type="match status" value="1"/>
</dbReference>
<feature type="binding site" evidence="2">
    <location>
        <begin position="101"/>
        <end position="103"/>
    </location>
    <ligand>
        <name>biotin</name>
        <dbReference type="ChEBI" id="CHEBI:57586"/>
    </ligand>
</feature>
<feature type="binding site" evidence="2">
    <location>
        <position position="193"/>
    </location>
    <ligand>
        <name>biotin</name>
        <dbReference type="ChEBI" id="CHEBI:57586"/>
    </ligand>
</feature>
<dbReference type="CDD" id="cd16442">
    <property type="entry name" value="BPL"/>
    <property type="match status" value="1"/>
</dbReference>
<keyword evidence="2" id="KW-0804">Transcription</keyword>
<dbReference type="InterPro" id="IPR036388">
    <property type="entry name" value="WH-like_DNA-bd_sf"/>
</dbReference>
<evidence type="ECO:0000313" key="5">
    <source>
        <dbReference type="EMBL" id="MSU05282.1"/>
    </source>
</evidence>
<comment type="caution">
    <text evidence="5">The sequence shown here is derived from an EMBL/GenBank/DDBJ whole genome shotgun (WGS) entry which is preliminary data.</text>
</comment>
<evidence type="ECO:0000256" key="2">
    <source>
        <dbReference type="HAMAP-Rule" id="MF_00978"/>
    </source>
</evidence>
<evidence type="ECO:0000313" key="6">
    <source>
        <dbReference type="Proteomes" id="UP000460549"/>
    </source>
</evidence>
<dbReference type="EMBL" id="VUNN01000001">
    <property type="protein sequence ID" value="MSU05282.1"/>
    <property type="molecule type" value="Genomic_DNA"/>
</dbReference>
<feature type="binding site" evidence="2">
    <location>
        <begin position="129"/>
        <end position="131"/>
    </location>
    <ligand>
        <name>biotin</name>
        <dbReference type="ChEBI" id="CHEBI:57586"/>
    </ligand>
</feature>
<name>A0A7X2PAP7_9SPIO</name>
<dbReference type="SUPFAM" id="SSF46785">
    <property type="entry name" value="Winged helix' DNA-binding domain"/>
    <property type="match status" value="1"/>
</dbReference>
<dbReference type="GO" id="GO:0003677">
    <property type="term" value="F:DNA binding"/>
    <property type="evidence" value="ECO:0007669"/>
    <property type="project" value="UniProtKB-UniRule"/>
</dbReference>
<dbReference type="AlphaFoldDB" id="A0A7X2PAP7"/>
<dbReference type="SUPFAM" id="SSF50037">
    <property type="entry name" value="C-terminal domain of transcriptional repressors"/>
    <property type="match status" value="1"/>
</dbReference>
<keyword evidence="1 2" id="KW-0436">Ligase</keyword>
<feature type="DNA-binding region" description="H-T-H motif" evidence="2">
    <location>
        <begin position="36"/>
        <end position="55"/>
    </location>
</feature>
<proteinExistence type="inferred from homology"/>
<dbReference type="SUPFAM" id="SSF55681">
    <property type="entry name" value="Class II aaRS and biotin synthetases"/>
    <property type="match status" value="1"/>
</dbReference>
<dbReference type="InterPro" id="IPR013196">
    <property type="entry name" value="HTH_11"/>
</dbReference>
<comment type="catalytic activity">
    <reaction evidence="2">
        <text>biotin + L-lysyl-[protein] + ATP = N(6)-biotinyl-L-lysyl-[protein] + AMP + diphosphate + H(+)</text>
        <dbReference type="Rhea" id="RHEA:11756"/>
        <dbReference type="Rhea" id="RHEA-COMP:9752"/>
        <dbReference type="Rhea" id="RHEA-COMP:10505"/>
        <dbReference type="ChEBI" id="CHEBI:15378"/>
        <dbReference type="ChEBI" id="CHEBI:29969"/>
        <dbReference type="ChEBI" id="CHEBI:30616"/>
        <dbReference type="ChEBI" id="CHEBI:33019"/>
        <dbReference type="ChEBI" id="CHEBI:57586"/>
        <dbReference type="ChEBI" id="CHEBI:83144"/>
        <dbReference type="ChEBI" id="CHEBI:456215"/>
        <dbReference type="EC" id="6.3.4.15"/>
    </reaction>
</comment>
<dbReference type="GO" id="GO:0005737">
    <property type="term" value="C:cytoplasm"/>
    <property type="evidence" value="ECO:0007669"/>
    <property type="project" value="TreeGrafter"/>
</dbReference>
<reference evidence="5 6" key="1">
    <citation type="submission" date="2019-08" db="EMBL/GenBank/DDBJ databases">
        <title>In-depth cultivation of the pig gut microbiome towards novel bacterial diversity and tailored functional studies.</title>
        <authorList>
            <person name="Wylensek D."/>
            <person name="Hitch T.C.A."/>
            <person name="Clavel T."/>
        </authorList>
    </citation>
    <scope>NUCLEOTIDE SEQUENCE [LARGE SCALE GENOMIC DNA]</scope>
    <source>
        <strain evidence="5 6">NM-380-WT-3C1</strain>
    </source>
</reference>
<organism evidence="5 6">
    <name type="scientific">Bullifex porci</name>
    <dbReference type="NCBI Taxonomy" id="2606638"/>
    <lineage>
        <taxon>Bacteria</taxon>
        <taxon>Pseudomonadati</taxon>
        <taxon>Spirochaetota</taxon>
        <taxon>Spirochaetia</taxon>
        <taxon>Spirochaetales</taxon>
        <taxon>Spirochaetaceae</taxon>
        <taxon>Bullifex</taxon>
    </lineage>
</organism>
<keyword evidence="2" id="KW-0678">Repressor</keyword>
<keyword evidence="2" id="KW-0547">Nucleotide-binding</keyword>
<dbReference type="Pfam" id="PF03099">
    <property type="entry name" value="BPL_LplA_LipB"/>
    <property type="match status" value="1"/>
</dbReference>
<dbReference type="GO" id="GO:0005524">
    <property type="term" value="F:ATP binding"/>
    <property type="evidence" value="ECO:0007669"/>
    <property type="project" value="UniProtKB-UniRule"/>
</dbReference>
<dbReference type="InterPro" id="IPR036390">
    <property type="entry name" value="WH_DNA-bd_sf"/>
</dbReference>
<gene>
    <name evidence="2" type="primary">birA</name>
    <name evidence="5" type="ORF">FYJ80_00575</name>
</gene>
<dbReference type="EC" id="6.3.4.15" evidence="2"/>
<feature type="binding site" evidence="2">
    <location>
        <position position="125"/>
    </location>
    <ligand>
        <name>biotin</name>
        <dbReference type="ChEBI" id="CHEBI:57586"/>
    </ligand>
</feature>
<comment type="similarity">
    <text evidence="2">Belongs to the biotin--protein ligase family.</text>
</comment>
<dbReference type="InterPro" id="IPR045864">
    <property type="entry name" value="aa-tRNA-synth_II/BPL/LPL"/>
</dbReference>
<accession>A0A7X2PAP7</accession>
<evidence type="ECO:0000259" key="4">
    <source>
        <dbReference type="Pfam" id="PF08279"/>
    </source>
</evidence>
<keyword evidence="2" id="KW-0238">DNA-binding</keyword>
<dbReference type="InterPro" id="IPR030855">
    <property type="entry name" value="Bifunct_BirA"/>
</dbReference>
<keyword evidence="2" id="KW-0067">ATP-binding</keyword>
<dbReference type="Gene3D" id="2.30.30.100">
    <property type="match status" value="1"/>
</dbReference>
<dbReference type="InterPro" id="IPR004143">
    <property type="entry name" value="BPL_LPL_catalytic"/>
</dbReference>
<dbReference type="HAMAP" id="MF_00978">
    <property type="entry name" value="Bifunct_BirA"/>
    <property type="match status" value="1"/>
</dbReference>
<feature type="domain" description="Helix-turn-helix type 11" evidence="4">
    <location>
        <begin position="20"/>
        <end position="73"/>
    </location>
</feature>
<evidence type="ECO:0000259" key="3">
    <source>
        <dbReference type="Pfam" id="PF03099"/>
    </source>
</evidence>
<dbReference type="Pfam" id="PF08279">
    <property type="entry name" value="HTH_11"/>
    <property type="match status" value="1"/>
</dbReference>